<feature type="compositionally biased region" description="Basic residues" evidence="1">
    <location>
        <begin position="204"/>
        <end position="216"/>
    </location>
</feature>
<gene>
    <name evidence="2" type="ORF">UFOPK3376_01775</name>
</gene>
<protein>
    <submittedName>
        <fullName evidence="2">Unannotated protein</fullName>
    </submittedName>
</protein>
<evidence type="ECO:0000256" key="1">
    <source>
        <dbReference type="SAM" id="MobiDB-lite"/>
    </source>
</evidence>
<proteinExistence type="predicted"/>
<feature type="compositionally biased region" description="Low complexity" evidence="1">
    <location>
        <begin position="71"/>
        <end position="85"/>
    </location>
</feature>
<feature type="region of interest" description="Disordered" evidence="1">
    <location>
        <begin position="201"/>
        <end position="231"/>
    </location>
</feature>
<feature type="compositionally biased region" description="Polar residues" evidence="1">
    <location>
        <begin position="217"/>
        <end position="231"/>
    </location>
</feature>
<sequence length="304" mass="32963">MLALRRPPASRISSAERSPRCWRCWSSVPSCRWSSRSIGGVADASTAATRSRWVRTTATNWCCIRSAVPTGAGSATAGRATTSPGMNRRAPTANTSRWYRRWTPSARTPSSVAVERCGRTTARTASTAPRWRSCSCRTGPMDASAAARVCSSRRPVPLRITSSPPQRCRPAARTPCASCAISTMTQRSACRTCKSSASAITWHGPRKPSPRPRCRQASRSSSPADRGTSTRLPTATSWCRLLCSPSWCNNGPATSASAGSSWAPVGSRTRRSGRRSQPPMVRRPGSTSRPRSIRARSRRTESMY</sequence>
<feature type="region of interest" description="Disordered" evidence="1">
    <location>
        <begin position="71"/>
        <end position="92"/>
    </location>
</feature>
<feature type="region of interest" description="Disordered" evidence="1">
    <location>
        <begin position="254"/>
        <end position="304"/>
    </location>
</feature>
<evidence type="ECO:0000313" key="2">
    <source>
        <dbReference type="EMBL" id="CAB4883294.1"/>
    </source>
</evidence>
<name>A0A6J7EPY8_9ZZZZ</name>
<reference evidence="2" key="1">
    <citation type="submission" date="2020-05" db="EMBL/GenBank/DDBJ databases">
        <authorList>
            <person name="Chiriac C."/>
            <person name="Salcher M."/>
            <person name="Ghai R."/>
            <person name="Kavagutti S V."/>
        </authorList>
    </citation>
    <scope>NUCLEOTIDE SEQUENCE</scope>
</reference>
<accession>A0A6J7EPY8</accession>
<organism evidence="2">
    <name type="scientific">freshwater metagenome</name>
    <dbReference type="NCBI Taxonomy" id="449393"/>
    <lineage>
        <taxon>unclassified sequences</taxon>
        <taxon>metagenomes</taxon>
        <taxon>ecological metagenomes</taxon>
    </lineage>
</organism>
<dbReference type="EMBL" id="CAFBLP010000044">
    <property type="protein sequence ID" value="CAB4883294.1"/>
    <property type="molecule type" value="Genomic_DNA"/>
</dbReference>
<dbReference type="AlphaFoldDB" id="A0A6J7EPY8"/>